<evidence type="ECO:0000259" key="6">
    <source>
        <dbReference type="PROSITE" id="PS50977"/>
    </source>
</evidence>
<organism evidence="7 8">
    <name type="scientific">Lentzea tibetensis</name>
    <dbReference type="NCBI Taxonomy" id="2591470"/>
    <lineage>
        <taxon>Bacteria</taxon>
        <taxon>Bacillati</taxon>
        <taxon>Actinomycetota</taxon>
        <taxon>Actinomycetes</taxon>
        <taxon>Pseudonocardiales</taxon>
        <taxon>Pseudonocardiaceae</taxon>
        <taxon>Lentzea</taxon>
    </lineage>
</organism>
<dbReference type="Pfam" id="PF00440">
    <property type="entry name" value="TetR_N"/>
    <property type="match status" value="1"/>
</dbReference>
<keyword evidence="1" id="KW-0805">Transcription regulation</keyword>
<comment type="caution">
    <text evidence="7">The sequence shown here is derived from an EMBL/GenBank/DDBJ whole genome shotgun (WGS) entry which is preliminary data.</text>
</comment>
<dbReference type="Pfam" id="PF17754">
    <property type="entry name" value="TetR_C_14"/>
    <property type="match status" value="1"/>
</dbReference>
<dbReference type="RefSeq" id="WP_146349146.1">
    <property type="nucleotide sequence ID" value="NZ_VOBR01000001.1"/>
</dbReference>
<dbReference type="Gene3D" id="1.10.10.60">
    <property type="entry name" value="Homeodomain-like"/>
    <property type="match status" value="1"/>
</dbReference>
<dbReference type="PRINTS" id="PR00455">
    <property type="entry name" value="HTHTETR"/>
</dbReference>
<reference evidence="7 8" key="1">
    <citation type="submission" date="2019-07" db="EMBL/GenBank/DDBJ databases">
        <title>Lentzea xizangensis sp. nov., isolated from Qinghai-Tibetan Plateau Soils.</title>
        <authorList>
            <person name="Huang J."/>
        </authorList>
    </citation>
    <scope>NUCLEOTIDE SEQUENCE [LARGE SCALE GENOMIC DNA]</scope>
    <source>
        <strain evidence="7 8">FXJ1.1311</strain>
    </source>
</reference>
<feature type="transmembrane region" description="Helical" evidence="5">
    <location>
        <begin position="149"/>
        <end position="168"/>
    </location>
</feature>
<evidence type="ECO:0000313" key="7">
    <source>
        <dbReference type="EMBL" id="TWP54363.1"/>
    </source>
</evidence>
<evidence type="ECO:0000313" key="8">
    <source>
        <dbReference type="Proteomes" id="UP000316639"/>
    </source>
</evidence>
<evidence type="ECO:0000256" key="2">
    <source>
        <dbReference type="ARBA" id="ARBA00023125"/>
    </source>
</evidence>
<dbReference type="PANTHER" id="PTHR30055">
    <property type="entry name" value="HTH-TYPE TRANSCRIPTIONAL REGULATOR RUTR"/>
    <property type="match status" value="1"/>
</dbReference>
<dbReference type="Proteomes" id="UP000316639">
    <property type="component" value="Unassembled WGS sequence"/>
</dbReference>
<gene>
    <name evidence="7" type="ORF">FKR81_02105</name>
</gene>
<dbReference type="InterPro" id="IPR001647">
    <property type="entry name" value="HTH_TetR"/>
</dbReference>
<dbReference type="GO" id="GO:0000976">
    <property type="term" value="F:transcription cis-regulatory region binding"/>
    <property type="evidence" value="ECO:0007669"/>
    <property type="project" value="TreeGrafter"/>
</dbReference>
<dbReference type="PANTHER" id="PTHR30055:SF234">
    <property type="entry name" value="HTH-TYPE TRANSCRIPTIONAL REGULATOR BETI"/>
    <property type="match status" value="1"/>
</dbReference>
<feature type="domain" description="HTH tetR-type" evidence="6">
    <location>
        <begin position="10"/>
        <end position="70"/>
    </location>
</feature>
<protein>
    <submittedName>
        <fullName evidence="7">TetR family transcriptional regulator</fullName>
    </submittedName>
</protein>
<dbReference type="GO" id="GO:0003700">
    <property type="term" value="F:DNA-binding transcription factor activity"/>
    <property type="evidence" value="ECO:0007669"/>
    <property type="project" value="TreeGrafter"/>
</dbReference>
<sequence>MTGLRERKKAKTRATLQQHALRLFREQGYEATTVSQIAEAAEVSESTFFRYFRAKEDVVLWDDFDGLILDAFRAQPAESTPVQAMRGAFRDVLGGLPEADRGKLRERVLLMLSVPPLRATLLDQVSGPMRLLAGVVAERTGRRPDDPGVRALAGAVIGVGLAAMFAAAEDQDTDVVSLIDSMMARLEAGFPCFSGRSNELHS</sequence>
<evidence type="ECO:0000256" key="5">
    <source>
        <dbReference type="SAM" id="Phobius"/>
    </source>
</evidence>
<dbReference type="InterPro" id="IPR050109">
    <property type="entry name" value="HTH-type_TetR-like_transc_reg"/>
</dbReference>
<dbReference type="InterPro" id="IPR041347">
    <property type="entry name" value="MftR_C"/>
</dbReference>
<dbReference type="SUPFAM" id="SSF46689">
    <property type="entry name" value="Homeodomain-like"/>
    <property type="match status" value="1"/>
</dbReference>
<dbReference type="InterPro" id="IPR009057">
    <property type="entry name" value="Homeodomain-like_sf"/>
</dbReference>
<dbReference type="OrthoDB" id="956698at2"/>
<dbReference type="Gene3D" id="1.10.357.10">
    <property type="entry name" value="Tetracycline Repressor, domain 2"/>
    <property type="match status" value="1"/>
</dbReference>
<keyword evidence="5" id="KW-0812">Transmembrane</keyword>
<accession>A0A563F362</accession>
<evidence type="ECO:0000256" key="1">
    <source>
        <dbReference type="ARBA" id="ARBA00023015"/>
    </source>
</evidence>
<keyword evidence="3" id="KW-0804">Transcription</keyword>
<name>A0A563F362_9PSEU</name>
<keyword evidence="5" id="KW-1133">Transmembrane helix</keyword>
<dbReference type="PROSITE" id="PS50977">
    <property type="entry name" value="HTH_TETR_2"/>
    <property type="match status" value="1"/>
</dbReference>
<dbReference type="AlphaFoldDB" id="A0A563F362"/>
<evidence type="ECO:0000256" key="4">
    <source>
        <dbReference type="PROSITE-ProRule" id="PRU00335"/>
    </source>
</evidence>
<keyword evidence="8" id="KW-1185">Reference proteome</keyword>
<keyword evidence="2 4" id="KW-0238">DNA-binding</keyword>
<keyword evidence="5" id="KW-0472">Membrane</keyword>
<proteinExistence type="predicted"/>
<dbReference type="EMBL" id="VOBR01000001">
    <property type="protein sequence ID" value="TWP54363.1"/>
    <property type="molecule type" value="Genomic_DNA"/>
</dbReference>
<feature type="DNA-binding region" description="H-T-H motif" evidence="4">
    <location>
        <begin position="33"/>
        <end position="52"/>
    </location>
</feature>
<evidence type="ECO:0000256" key="3">
    <source>
        <dbReference type="ARBA" id="ARBA00023163"/>
    </source>
</evidence>